<reference evidence="4" key="3">
    <citation type="submission" date="2018-05" db="EMBL/GenBank/DDBJ databases">
        <authorList>
            <person name="Duru I."/>
        </authorList>
    </citation>
    <scope>NUCLEOTIDE SEQUENCE [LARGE SCALE GENOMIC DNA]</scope>
</reference>
<organism evidence="2">
    <name type="scientific">Lactococcus lactis</name>
    <dbReference type="NCBI Taxonomy" id="1358"/>
    <lineage>
        <taxon>Bacteria</taxon>
        <taxon>Bacillati</taxon>
        <taxon>Bacillota</taxon>
        <taxon>Bacilli</taxon>
        <taxon>Lactobacillales</taxon>
        <taxon>Streptococcaceae</taxon>
        <taxon>Lactococcus</taxon>
    </lineage>
</organism>
<feature type="transmembrane region" description="Helical" evidence="1">
    <location>
        <begin position="20"/>
        <end position="37"/>
    </location>
</feature>
<gene>
    <name evidence="2" type="ORF">AMHIJAGA_00778</name>
</gene>
<evidence type="ECO:0000313" key="2">
    <source>
        <dbReference type="EMBL" id="SPB24239.1"/>
    </source>
</evidence>
<sequence>METFLEILERLREDMSEAKGVLIGEIILIIGWIYYLIQLDKLNEILKEYYLSSDGVVARAFKIVFSEQNSSIMAYLLGGIILLVFLVGVVVYSFKQGYIWLSFMISLINLILIIFVLNSLLAPILISVALVLIIAGIGLWAFSNN</sequence>
<dbReference type="EMBL" id="OGTW02000018">
    <property type="protein sequence ID" value="SPS10845.1"/>
    <property type="molecule type" value="Genomic_DNA"/>
</dbReference>
<accession>A0A2X0R541</accession>
<feature type="transmembrane region" description="Helical" evidence="1">
    <location>
        <begin position="98"/>
        <end position="117"/>
    </location>
</feature>
<dbReference type="RefSeq" id="WP_014570274.1">
    <property type="nucleotide sequence ID" value="NZ_CP065987.1"/>
</dbReference>
<feature type="transmembrane region" description="Helical" evidence="1">
    <location>
        <begin position="124"/>
        <end position="142"/>
    </location>
</feature>
<dbReference type="AlphaFoldDB" id="A0A2X0R541"/>
<keyword evidence="1" id="KW-1133">Transmembrane helix</keyword>
<dbReference type="EMBL" id="OGTW01000018">
    <property type="protein sequence ID" value="SPB24239.1"/>
    <property type="molecule type" value="Genomic_DNA"/>
</dbReference>
<keyword evidence="1" id="KW-0812">Transmembrane</keyword>
<feature type="transmembrane region" description="Helical" evidence="1">
    <location>
        <begin position="72"/>
        <end position="92"/>
    </location>
</feature>
<protein>
    <submittedName>
        <fullName evidence="2">Uncharacterized protein</fullName>
    </submittedName>
</protein>
<proteinExistence type="predicted"/>
<keyword evidence="1" id="KW-0472">Membrane</keyword>
<dbReference type="Proteomes" id="UP000279235">
    <property type="component" value="Unassembled WGS sequence"/>
</dbReference>
<reference evidence="2" key="1">
    <citation type="submission" date="2018-01" db="EMBL/GenBank/DDBJ databases">
        <authorList>
            <person name="Gaut B.S."/>
            <person name="Morton B.R."/>
            <person name="Clegg M.T."/>
            <person name="Duvall M.R."/>
        </authorList>
    </citation>
    <scope>NUCLEOTIDE SEQUENCE</scope>
    <source>
        <strain evidence="2">Lactococcus lactis</strain>
    </source>
</reference>
<evidence type="ECO:0000313" key="3">
    <source>
        <dbReference type="EMBL" id="SPS10845.1"/>
    </source>
</evidence>
<evidence type="ECO:0000256" key="1">
    <source>
        <dbReference type="SAM" id="Phobius"/>
    </source>
</evidence>
<reference evidence="3" key="2">
    <citation type="submission" date="2018-05" db="EMBL/GenBank/DDBJ databases">
        <authorList>
            <person name="Lanie J.A."/>
            <person name="Ng W.-L."/>
            <person name="Kazmierczak K.M."/>
            <person name="Andrzejewski T.M."/>
            <person name="Davidsen T.M."/>
            <person name="Wayne K.J."/>
            <person name="Tettelin H."/>
            <person name="Glass J.I."/>
            <person name="Rusch D."/>
            <person name="Podicherti R."/>
            <person name="Tsui H.-C.T."/>
            <person name="Winkler M.E."/>
        </authorList>
    </citation>
    <scope>NUCLEOTIDE SEQUENCE</scope>
    <source>
        <strain evidence="3">Lactococcus lactis</strain>
    </source>
</reference>
<evidence type="ECO:0000313" key="4">
    <source>
        <dbReference type="Proteomes" id="UP000279235"/>
    </source>
</evidence>
<name>A0A2X0R541_9LACT</name>